<dbReference type="AlphaFoldDB" id="A0A816ZP01"/>
<feature type="compositionally biased region" description="Basic and acidic residues" evidence="1">
    <location>
        <begin position="32"/>
        <end position="47"/>
    </location>
</feature>
<feature type="region of interest" description="Disordered" evidence="1">
    <location>
        <begin position="23"/>
        <end position="47"/>
    </location>
</feature>
<reference evidence="2" key="1">
    <citation type="submission" date="2021-02" db="EMBL/GenBank/DDBJ databases">
        <authorList>
            <person name="Nowell W R."/>
        </authorList>
    </citation>
    <scope>NUCLEOTIDE SEQUENCE</scope>
</reference>
<sequence>MKSIDYGQPTPRQSQVALSAALADIDNDPPDDEKQQPDPYRTKSEQKISNYDEKFFTHFTYEKRFETCKRDMHKVYNNVFKDTPAMYTRQIIGHRIRRQAHDELIHKRPNKTFLQNTIINKSRFRKPNKTTDITNDTKNKRQRKPSRSTLKDS</sequence>
<dbReference type="Proteomes" id="UP000663824">
    <property type="component" value="Unassembled WGS sequence"/>
</dbReference>
<evidence type="ECO:0000313" key="2">
    <source>
        <dbReference type="EMBL" id="CAF2203058.1"/>
    </source>
</evidence>
<name>A0A816ZP01_9BILA</name>
<dbReference type="EMBL" id="CAJNRE010019604">
    <property type="protein sequence ID" value="CAF2203058.1"/>
    <property type="molecule type" value="Genomic_DNA"/>
</dbReference>
<feature type="region of interest" description="Disordered" evidence="1">
    <location>
        <begin position="122"/>
        <end position="153"/>
    </location>
</feature>
<accession>A0A816ZP01</accession>
<evidence type="ECO:0000256" key="1">
    <source>
        <dbReference type="SAM" id="MobiDB-lite"/>
    </source>
</evidence>
<comment type="caution">
    <text evidence="2">The sequence shown here is derived from an EMBL/GenBank/DDBJ whole genome shotgun (WGS) entry which is preliminary data.</text>
</comment>
<organism evidence="2 3">
    <name type="scientific">Rotaria magnacalcarata</name>
    <dbReference type="NCBI Taxonomy" id="392030"/>
    <lineage>
        <taxon>Eukaryota</taxon>
        <taxon>Metazoa</taxon>
        <taxon>Spiralia</taxon>
        <taxon>Gnathifera</taxon>
        <taxon>Rotifera</taxon>
        <taxon>Eurotatoria</taxon>
        <taxon>Bdelloidea</taxon>
        <taxon>Philodinida</taxon>
        <taxon>Philodinidae</taxon>
        <taxon>Rotaria</taxon>
    </lineage>
</organism>
<protein>
    <submittedName>
        <fullName evidence="2">Uncharacterized protein</fullName>
    </submittedName>
</protein>
<gene>
    <name evidence="2" type="ORF">MBJ925_LOCUS35486</name>
</gene>
<proteinExistence type="predicted"/>
<evidence type="ECO:0000313" key="3">
    <source>
        <dbReference type="Proteomes" id="UP000663824"/>
    </source>
</evidence>